<keyword evidence="2" id="KW-1185">Reference proteome</keyword>
<organism evidence="1 2">
    <name type="scientific">Catenibacillus scindens</name>
    <dbReference type="NCBI Taxonomy" id="673271"/>
    <lineage>
        <taxon>Bacteria</taxon>
        <taxon>Bacillati</taxon>
        <taxon>Bacillota</taxon>
        <taxon>Clostridia</taxon>
        <taxon>Lachnospirales</taxon>
        <taxon>Lachnospiraceae</taxon>
        <taxon>Catenibacillus</taxon>
    </lineage>
</organism>
<reference evidence="1 2" key="1">
    <citation type="submission" date="2020-08" db="EMBL/GenBank/DDBJ databases">
        <title>Genomic Encyclopedia of Type Strains, Phase IV (KMG-IV): sequencing the most valuable type-strain genomes for metagenomic binning, comparative biology and taxonomic classification.</title>
        <authorList>
            <person name="Goeker M."/>
        </authorList>
    </citation>
    <scope>NUCLEOTIDE SEQUENCE [LARGE SCALE GENOMIC DNA]</scope>
    <source>
        <strain evidence="1 2">DSM 106146</strain>
    </source>
</reference>
<protein>
    <submittedName>
        <fullName evidence="1">Putative selenium-dependent hydroxylase accessory protein YqeC</fullName>
    </submittedName>
</protein>
<evidence type="ECO:0000313" key="1">
    <source>
        <dbReference type="EMBL" id="MBB5265032.1"/>
    </source>
</evidence>
<dbReference type="RefSeq" id="WP_183774355.1">
    <property type="nucleotide sequence ID" value="NZ_JACHFW010000008.1"/>
</dbReference>
<dbReference type="AlphaFoldDB" id="A0A7W8HC87"/>
<comment type="caution">
    <text evidence="1">The sequence shown here is derived from an EMBL/GenBank/DDBJ whole genome shotgun (WGS) entry which is preliminary data.</text>
</comment>
<accession>A0A7W8HC87</accession>
<dbReference type="InterPro" id="IPR017587">
    <property type="entry name" value="YqeC"/>
</dbReference>
<dbReference type="Proteomes" id="UP000543642">
    <property type="component" value="Unassembled WGS sequence"/>
</dbReference>
<evidence type="ECO:0000313" key="2">
    <source>
        <dbReference type="Proteomes" id="UP000543642"/>
    </source>
</evidence>
<proteinExistence type="predicted"/>
<dbReference type="NCBIfam" id="TIGR03172">
    <property type="entry name" value="selenium cofactor biosynthesis protein YqeC"/>
    <property type="match status" value="1"/>
</dbReference>
<name>A0A7W8HC87_9FIRM</name>
<gene>
    <name evidence="1" type="ORF">HNP82_002171</name>
</gene>
<sequence>MERDEFKDCVEKLKIGQGSIVSVIGSGGKTTLIQGMARILAKKFRVALATSVKIYCPLPGYPVILKESPAMDIPTETSGVYYVADELLKKEGKLHGFSREMLLWTIAHMDVILIEADGSRRLPLKGWAEHEPVVLPQTQITIGVLPVSLLGKKIGPAQVHRWDRFCSIAQIGEGDALTAEHLIRVITSPEGLFGKAVGKKVLYLAQIAAEEQEKAVAELKKDRRLKNIDCILAGRAWT</sequence>
<dbReference type="Pfam" id="PF19842">
    <property type="entry name" value="YqeC"/>
    <property type="match status" value="1"/>
</dbReference>
<dbReference type="EMBL" id="JACHFW010000008">
    <property type="protein sequence ID" value="MBB5265032.1"/>
    <property type="molecule type" value="Genomic_DNA"/>
</dbReference>